<reference evidence="1" key="2">
    <citation type="journal article" date="2015" name="Fish Shellfish Immunol.">
        <title>Early steps in the European eel (Anguilla anguilla)-Vibrio vulnificus interaction in the gills: Role of the RtxA13 toxin.</title>
        <authorList>
            <person name="Callol A."/>
            <person name="Pajuelo D."/>
            <person name="Ebbesson L."/>
            <person name="Teles M."/>
            <person name="MacKenzie S."/>
            <person name="Amaro C."/>
        </authorList>
    </citation>
    <scope>NUCLEOTIDE SEQUENCE</scope>
</reference>
<protein>
    <submittedName>
        <fullName evidence="1">Uncharacterized protein</fullName>
    </submittedName>
</protein>
<reference evidence="1" key="1">
    <citation type="submission" date="2014-11" db="EMBL/GenBank/DDBJ databases">
        <authorList>
            <person name="Amaro Gonzalez C."/>
        </authorList>
    </citation>
    <scope>NUCLEOTIDE SEQUENCE</scope>
</reference>
<evidence type="ECO:0000313" key="1">
    <source>
        <dbReference type="EMBL" id="JAH54626.1"/>
    </source>
</evidence>
<sequence>MHFANQQKAVVLWLVLIIQKTFEPVFQTISSSYD</sequence>
<dbReference type="EMBL" id="GBXM01053951">
    <property type="protein sequence ID" value="JAH54626.1"/>
    <property type="molecule type" value="Transcribed_RNA"/>
</dbReference>
<dbReference type="AlphaFoldDB" id="A0A0E9TLY4"/>
<accession>A0A0E9TLY4</accession>
<organism evidence="1">
    <name type="scientific">Anguilla anguilla</name>
    <name type="common">European freshwater eel</name>
    <name type="synonym">Muraena anguilla</name>
    <dbReference type="NCBI Taxonomy" id="7936"/>
    <lineage>
        <taxon>Eukaryota</taxon>
        <taxon>Metazoa</taxon>
        <taxon>Chordata</taxon>
        <taxon>Craniata</taxon>
        <taxon>Vertebrata</taxon>
        <taxon>Euteleostomi</taxon>
        <taxon>Actinopterygii</taxon>
        <taxon>Neopterygii</taxon>
        <taxon>Teleostei</taxon>
        <taxon>Anguilliformes</taxon>
        <taxon>Anguillidae</taxon>
        <taxon>Anguilla</taxon>
    </lineage>
</organism>
<proteinExistence type="predicted"/>
<name>A0A0E9TLY4_ANGAN</name>